<organism evidence="4 5">
    <name type="scientific">Aeromicrobium marinum DSM 15272</name>
    <dbReference type="NCBI Taxonomy" id="585531"/>
    <lineage>
        <taxon>Bacteria</taxon>
        <taxon>Bacillati</taxon>
        <taxon>Actinomycetota</taxon>
        <taxon>Actinomycetes</taxon>
        <taxon>Propionibacteriales</taxon>
        <taxon>Nocardioidaceae</taxon>
        <taxon>Aeromicrobium</taxon>
    </lineage>
</organism>
<gene>
    <name evidence="4" type="ORF">HMPREF0063_12206</name>
</gene>
<dbReference type="eggNOG" id="COG2200">
    <property type="taxonomic scope" value="Bacteria"/>
</dbReference>
<evidence type="ECO:0000256" key="1">
    <source>
        <dbReference type="PROSITE-ProRule" id="PRU00703"/>
    </source>
</evidence>
<dbReference type="Pfam" id="PF00571">
    <property type="entry name" value="CBS"/>
    <property type="match status" value="1"/>
</dbReference>
<dbReference type="Pfam" id="PF00563">
    <property type="entry name" value="EAL"/>
    <property type="match status" value="1"/>
</dbReference>
<dbReference type="AlphaFoldDB" id="E2SCP4"/>
<keyword evidence="5" id="KW-1185">Reference proteome</keyword>
<evidence type="ECO:0000259" key="3">
    <source>
        <dbReference type="PROSITE" id="PS51371"/>
    </source>
</evidence>
<dbReference type="InterPro" id="IPR035919">
    <property type="entry name" value="EAL_sf"/>
</dbReference>
<dbReference type="PROSITE" id="PS51371">
    <property type="entry name" value="CBS"/>
    <property type="match status" value="1"/>
</dbReference>
<dbReference type="PROSITE" id="PS50883">
    <property type="entry name" value="EAL"/>
    <property type="match status" value="1"/>
</dbReference>
<accession>E2SCP4</accession>
<evidence type="ECO:0000313" key="4">
    <source>
        <dbReference type="EMBL" id="EFQ82997.1"/>
    </source>
</evidence>
<dbReference type="Gene3D" id="3.20.20.450">
    <property type="entry name" value="EAL domain"/>
    <property type="match status" value="1"/>
</dbReference>
<sequence length="355" mass="37271">MTDMRGGRDPRGSVVGSQPILDVVRGVAAGYQAVALTPDGQAQPRPRGGEARVAQTEHLVRSALTTVPALPTNTFISIPVPLDLLAQGRVRSPLDAHGELSGIVLDVVDFVPDPAPADLDALAAYRHAGATIAVGGSETAQPELRSILDLRPDIIRLGRDWIHEIDTSDPKRAAVELVGNLAAQLDAWILTESVSTAGELRALAGLGVPLAQGPLIGRPSPGWPDITHAAHRALPRPVGPGDRGLRSLLQQAYTTDRPPAADAPDGETSGFEVVVVVDEARRPVQLLVRNDTGGWLPLDPLTVNVDTPVGEAATRAVARPRAARFSPVVCTDAAGRFLGILSIERLMARLADGSS</sequence>
<dbReference type="STRING" id="585531.HMPREF0063_12206"/>
<dbReference type="InterPro" id="IPR000644">
    <property type="entry name" value="CBS_dom"/>
</dbReference>
<dbReference type="InterPro" id="IPR001633">
    <property type="entry name" value="EAL_dom"/>
</dbReference>
<feature type="domain" description="EAL" evidence="2">
    <location>
        <begin position="1"/>
        <end position="233"/>
    </location>
</feature>
<evidence type="ECO:0000313" key="5">
    <source>
        <dbReference type="Proteomes" id="UP000003111"/>
    </source>
</evidence>
<proteinExistence type="predicted"/>
<name>E2SCP4_9ACTN</name>
<dbReference type="EMBL" id="ACLF03000006">
    <property type="protein sequence ID" value="EFQ82997.1"/>
    <property type="molecule type" value="Genomic_DNA"/>
</dbReference>
<dbReference type="OrthoDB" id="1673646at2"/>
<reference evidence="4" key="1">
    <citation type="submission" date="2010-08" db="EMBL/GenBank/DDBJ databases">
        <authorList>
            <person name="Muzny D."/>
            <person name="Qin X."/>
            <person name="Buhay C."/>
            <person name="Dugan-Rocha S."/>
            <person name="Ding Y."/>
            <person name="Chen G."/>
            <person name="Hawes A."/>
            <person name="Holder M."/>
            <person name="Jhangiani S."/>
            <person name="Johnson A."/>
            <person name="Khan Z."/>
            <person name="Li Z."/>
            <person name="Liu W."/>
            <person name="Liu X."/>
            <person name="Perez L."/>
            <person name="Shen H."/>
            <person name="Wang Q."/>
            <person name="Watt J."/>
            <person name="Xi L."/>
            <person name="Xin Y."/>
            <person name="Zhou J."/>
            <person name="Deng J."/>
            <person name="Jiang H."/>
            <person name="Liu Y."/>
            <person name="Qu J."/>
            <person name="Song X.-Z."/>
            <person name="Zhang L."/>
            <person name="Villasana D."/>
            <person name="Johnson A."/>
            <person name="Liu J."/>
            <person name="Liyanage D."/>
            <person name="Lorensuhewa L."/>
            <person name="Robinson T."/>
            <person name="Song A."/>
            <person name="Song B.-B."/>
            <person name="Dinh H."/>
            <person name="Thornton R."/>
            <person name="Coyle M."/>
            <person name="Francisco L."/>
            <person name="Jackson L."/>
            <person name="Javaid M."/>
            <person name="Korchina V."/>
            <person name="Kovar C."/>
            <person name="Mata R."/>
            <person name="Mathew T."/>
            <person name="Ngo R."/>
            <person name="Nguyen L."/>
            <person name="Nguyen N."/>
            <person name="Okwuonu G."/>
            <person name="Ongeri F."/>
            <person name="Pham C."/>
            <person name="Simmons D."/>
            <person name="Wilczek-Boney K."/>
            <person name="Hale W."/>
            <person name="Jakkamsetti A."/>
            <person name="Pham P."/>
            <person name="Ruth R."/>
            <person name="San Lucas F."/>
            <person name="Warren J."/>
            <person name="Zhang J."/>
            <person name="Zhao Z."/>
            <person name="Zhou C."/>
            <person name="Zhu D."/>
            <person name="Lee S."/>
            <person name="Bess C."/>
            <person name="Blankenburg K."/>
            <person name="Forbes L."/>
            <person name="Fu Q."/>
            <person name="Gubbala S."/>
            <person name="Hirani K."/>
            <person name="Jayaseelan J.C."/>
            <person name="Lara F."/>
            <person name="Munidasa M."/>
            <person name="Palculict T."/>
            <person name="Patil S."/>
            <person name="Pu L.-L."/>
            <person name="Saada N."/>
            <person name="Tang L."/>
            <person name="Weissenberger G."/>
            <person name="Zhu Y."/>
            <person name="Hemphill L."/>
            <person name="Shang Y."/>
            <person name="Youmans B."/>
            <person name="Ayvaz T."/>
            <person name="Ross M."/>
            <person name="Santibanez J."/>
            <person name="Aqrawi P."/>
            <person name="Gross S."/>
            <person name="Joshi V."/>
            <person name="Fowler G."/>
            <person name="Nazareth L."/>
            <person name="Reid J."/>
            <person name="Worley K."/>
            <person name="Petrosino J."/>
            <person name="Highlander S."/>
            <person name="Gibbs R."/>
        </authorList>
    </citation>
    <scope>NUCLEOTIDE SEQUENCE [LARGE SCALE GENOMIC DNA]</scope>
    <source>
        <strain evidence="4">DSM 15272</strain>
    </source>
</reference>
<protein>
    <submittedName>
        <fullName evidence="4">Cyclic diguanylate phosphodiesterase (EAL) domain protein</fullName>
    </submittedName>
</protein>
<keyword evidence="1" id="KW-0129">CBS domain</keyword>
<dbReference type="SUPFAM" id="SSF141868">
    <property type="entry name" value="EAL domain-like"/>
    <property type="match status" value="1"/>
</dbReference>
<evidence type="ECO:0000259" key="2">
    <source>
        <dbReference type="PROSITE" id="PS50883"/>
    </source>
</evidence>
<dbReference type="HOGENOM" id="CLU_015702_3_1_11"/>
<dbReference type="Proteomes" id="UP000003111">
    <property type="component" value="Unassembled WGS sequence"/>
</dbReference>
<feature type="domain" description="CBS" evidence="3">
    <location>
        <begin position="295"/>
        <end position="355"/>
    </location>
</feature>
<comment type="caution">
    <text evidence="4">The sequence shown here is derived from an EMBL/GenBank/DDBJ whole genome shotgun (WGS) entry which is preliminary data.</text>
</comment>